<dbReference type="InterPro" id="IPR035919">
    <property type="entry name" value="EAL_sf"/>
</dbReference>
<protein>
    <submittedName>
        <fullName evidence="4">EAL domain-containing protein</fullName>
    </submittedName>
</protein>
<dbReference type="PROSITE" id="PS50887">
    <property type="entry name" value="GGDEF"/>
    <property type="match status" value="1"/>
</dbReference>
<dbReference type="Pfam" id="PF00990">
    <property type="entry name" value="GGDEF"/>
    <property type="match status" value="1"/>
</dbReference>
<evidence type="ECO:0000313" key="5">
    <source>
        <dbReference type="Proteomes" id="UP001559025"/>
    </source>
</evidence>
<keyword evidence="1" id="KW-0472">Membrane</keyword>
<keyword evidence="5" id="KW-1185">Reference proteome</keyword>
<dbReference type="PANTHER" id="PTHR33121">
    <property type="entry name" value="CYCLIC DI-GMP PHOSPHODIESTERASE PDEF"/>
    <property type="match status" value="1"/>
</dbReference>
<feature type="transmembrane region" description="Helical" evidence="1">
    <location>
        <begin position="68"/>
        <end position="87"/>
    </location>
</feature>
<feature type="domain" description="EAL" evidence="2">
    <location>
        <begin position="409"/>
        <end position="658"/>
    </location>
</feature>
<dbReference type="PANTHER" id="PTHR33121:SF70">
    <property type="entry name" value="SIGNALING PROTEIN YKOW"/>
    <property type="match status" value="1"/>
</dbReference>
<evidence type="ECO:0000313" key="4">
    <source>
        <dbReference type="EMBL" id="MEX4006327.1"/>
    </source>
</evidence>
<feature type="transmembrane region" description="Helical" evidence="1">
    <location>
        <begin position="99"/>
        <end position="121"/>
    </location>
</feature>
<dbReference type="SUPFAM" id="SSF141868">
    <property type="entry name" value="EAL domain-like"/>
    <property type="match status" value="1"/>
</dbReference>
<feature type="transmembrane region" description="Helical" evidence="1">
    <location>
        <begin position="42"/>
        <end position="62"/>
    </location>
</feature>
<dbReference type="CDD" id="cd01948">
    <property type="entry name" value="EAL"/>
    <property type="match status" value="1"/>
</dbReference>
<dbReference type="InterPro" id="IPR050706">
    <property type="entry name" value="Cyclic-di-GMP_PDE-like"/>
</dbReference>
<keyword evidence="1" id="KW-1133">Transmembrane helix</keyword>
<dbReference type="Gene3D" id="3.20.20.450">
    <property type="entry name" value="EAL domain"/>
    <property type="match status" value="1"/>
</dbReference>
<gene>
    <name evidence="4" type="ORF">V1479_03360</name>
</gene>
<dbReference type="SUPFAM" id="SSF55073">
    <property type="entry name" value="Nucleotide cyclase"/>
    <property type="match status" value="1"/>
</dbReference>
<dbReference type="Gene3D" id="3.30.70.270">
    <property type="match status" value="1"/>
</dbReference>
<proteinExistence type="predicted"/>
<name>A0ABV3WNW6_9HYPH</name>
<feature type="transmembrane region" description="Helical" evidence="1">
    <location>
        <begin position="178"/>
        <end position="198"/>
    </location>
</feature>
<sequence>MQLSADIARKVVEARSRPRSSLADPKLMNLLFQRDAGENRHIVRWGMWAAVLSYMAYGVFDWFLFPDIAARLVIARIAVGVIFLAAIEMGVRRGTALAVLHLIAASAIVTGAVAWLLLALGTAYQEALSHFIVFGIVFVLGANLFFNFRFMLSAISSTIIAVVFVTATLFFLKADLASRIVIAALFVNCLVFSLYLSWRLGVERYWTFLEALQAKTQEQAAIEKGQELVEIANTDPLTGLRNRRAIARDFLELYREWSRENYEIGIILVDVDHFKRFNDRLGHQAGDDCLIRLARAFVETAEANDAIVGRYGGEEFIVLCRVADTKRLREIAQEFCRAVEQLRIYHPDRGDGIGIVTISAGASLTSTENGAEFRAILQEADRALYVSKFAGRARVTIYDPRTVGVDRSSENLTDLLTHAVERQLISVVYQPIFELDTGRLLGHETLMRLREVDGRAISPDVFIPAAEQSGAIVDLGMWVIDQACADMARAGLGTVIAANISAVQLKAPNFSLRVAEILNRHGLAPHQLALEVTERIDLIPEPQVSRNLDHLQNLGVQMWLDDFGTGYAGIGWLRRFEFDIVKIDRSFLNECQTAQGVRMLHGMVSLLRSLGRTVLVEGVETEEQKQLLRRLGVDLVQGYLMGRPEPISEVLRGRRNLVA</sequence>
<evidence type="ECO:0000259" key="3">
    <source>
        <dbReference type="PROSITE" id="PS50887"/>
    </source>
</evidence>
<organism evidence="4 5">
    <name type="scientific">Neoaquamicrobium sediminum</name>
    <dbReference type="NCBI Taxonomy" id="1849104"/>
    <lineage>
        <taxon>Bacteria</taxon>
        <taxon>Pseudomonadati</taxon>
        <taxon>Pseudomonadota</taxon>
        <taxon>Alphaproteobacteria</taxon>
        <taxon>Hyphomicrobiales</taxon>
        <taxon>Phyllobacteriaceae</taxon>
        <taxon>Neoaquamicrobium</taxon>
    </lineage>
</organism>
<dbReference type="NCBIfam" id="TIGR00254">
    <property type="entry name" value="GGDEF"/>
    <property type="match status" value="1"/>
</dbReference>
<dbReference type="CDD" id="cd01949">
    <property type="entry name" value="GGDEF"/>
    <property type="match status" value="1"/>
</dbReference>
<dbReference type="RefSeq" id="WP_173188138.1">
    <property type="nucleotide sequence ID" value="NZ_JABETK010000001.1"/>
</dbReference>
<dbReference type="SMART" id="SM00267">
    <property type="entry name" value="GGDEF"/>
    <property type="match status" value="1"/>
</dbReference>
<dbReference type="InterPro" id="IPR000160">
    <property type="entry name" value="GGDEF_dom"/>
</dbReference>
<evidence type="ECO:0000259" key="2">
    <source>
        <dbReference type="PROSITE" id="PS50883"/>
    </source>
</evidence>
<dbReference type="InterPro" id="IPR001633">
    <property type="entry name" value="EAL_dom"/>
</dbReference>
<dbReference type="InterPro" id="IPR043128">
    <property type="entry name" value="Rev_trsase/Diguanyl_cyclase"/>
</dbReference>
<evidence type="ECO:0000256" key="1">
    <source>
        <dbReference type="SAM" id="Phobius"/>
    </source>
</evidence>
<keyword evidence="1" id="KW-0812">Transmembrane</keyword>
<accession>A0ABV3WNW6</accession>
<reference evidence="4 5" key="1">
    <citation type="submission" date="2024-01" db="EMBL/GenBank/DDBJ databases">
        <title>New evidence supports the origin of RcGTA from prophage.</title>
        <authorList>
            <person name="Xu Y."/>
            <person name="Liu B."/>
            <person name="Chen F."/>
        </authorList>
    </citation>
    <scope>NUCLEOTIDE SEQUENCE [LARGE SCALE GENOMIC DNA]</scope>
    <source>
        <strain evidence="4 5">CBW1107-2</strain>
    </source>
</reference>
<feature type="transmembrane region" description="Helical" evidence="1">
    <location>
        <begin position="127"/>
        <end position="146"/>
    </location>
</feature>
<dbReference type="Proteomes" id="UP001559025">
    <property type="component" value="Unassembled WGS sequence"/>
</dbReference>
<dbReference type="Pfam" id="PF00563">
    <property type="entry name" value="EAL"/>
    <property type="match status" value="1"/>
</dbReference>
<feature type="transmembrane region" description="Helical" evidence="1">
    <location>
        <begin position="153"/>
        <end position="172"/>
    </location>
</feature>
<feature type="domain" description="GGDEF" evidence="3">
    <location>
        <begin position="262"/>
        <end position="400"/>
    </location>
</feature>
<dbReference type="InterPro" id="IPR029787">
    <property type="entry name" value="Nucleotide_cyclase"/>
</dbReference>
<comment type="caution">
    <text evidence="4">The sequence shown here is derived from an EMBL/GenBank/DDBJ whole genome shotgun (WGS) entry which is preliminary data.</text>
</comment>
<dbReference type="EMBL" id="JAZHFV010000001">
    <property type="protein sequence ID" value="MEX4006327.1"/>
    <property type="molecule type" value="Genomic_DNA"/>
</dbReference>
<dbReference type="PROSITE" id="PS50883">
    <property type="entry name" value="EAL"/>
    <property type="match status" value="1"/>
</dbReference>
<dbReference type="SMART" id="SM00052">
    <property type="entry name" value="EAL"/>
    <property type="match status" value="1"/>
</dbReference>